<feature type="compositionally biased region" description="Low complexity" evidence="16">
    <location>
        <begin position="213"/>
        <end position="224"/>
    </location>
</feature>
<evidence type="ECO:0000256" key="3">
    <source>
        <dbReference type="ARBA" id="ARBA00004906"/>
    </source>
</evidence>
<evidence type="ECO:0000256" key="13">
    <source>
        <dbReference type="ARBA" id="ARBA00023136"/>
    </source>
</evidence>
<name>A0AAE1SFP5_9SOLA</name>
<evidence type="ECO:0000256" key="7">
    <source>
        <dbReference type="ARBA" id="ARBA00022723"/>
    </source>
</evidence>
<evidence type="ECO:0000256" key="8">
    <source>
        <dbReference type="ARBA" id="ARBA00022729"/>
    </source>
</evidence>
<evidence type="ECO:0000313" key="19">
    <source>
        <dbReference type="EMBL" id="KAK4369899.1"/>
    </source>
</evidence>
<proteinExistence type="inferred from homology"/>
<keyword evidence="6 17" id="KW-0812">Transmembrane</keyword>
<comment type="pathway">
    <text evidence="3">Protein modification; protein ubiquitination.</text>
</comment>
<evidence type="ECO:0000256" key="15">
    <source>
        <dbReference type="PROSITE-ProRule" id="PRU00175"/>
    </source>
</evidence>
<evidence type="ECO:0000313" key="20">
    <source>
        <dbReference type="Proteomes" id="UP001291623"/>
    </source>
</evidence>
<dbReference type="SMART" id="SM00184">
    <property type="entry name" value="RING"/>
    <property type="match status" value="1"/>
</dbReference>
<evidence type="ECO:0000256" key="16">
    <source>
        <dbReference type="SAM" id="MobiDB-lite"/>
    </source>
</evidence>
<feature type="transmembrane region" description="Helical" evidence="17">
    <location>
        <begin position="60"/>
        <end position="81"/>
    </location>
</feature>
<dbReference type="GO" id="GO:0061630">
    <property type="term" value="F:ubiquitin protein ligase activity"/>
    <property type="evidence" value="ECO:0007669"/>
    <property type="project" value="UniProtKB-EC"/>
</dbReference>
<dbReference type="GO" id="GO:0008270">
    <property type="term" value="F:zinc ion binding"/>
    <property type="evidence" value="ECO:0007669"/>
    <property type="project" value="UniProtKB-KW"/>
</dbReference>
<gene>
    <name evidence="19" type="ORF">RND71_009374</name>
</gene>
<comment type="catalytic activity">
    <reaction evidence="1">
        <text>S-ubiquitinyl-[E2 ubiquitin-conjugating enzyme]-L-cysteine + [acceptor protein]-L-lysine = [E2 ubiquitin-conjugating enzyme]-L-cysteine + N(6)-ubiquitinyl-[acceptor protein]-L-lysine.</text>
        <dbReference type="EC" id="2.3.2.27"/>
    </reaction>
</comment>
<keyword evidence="13 17" id="KW-0472">Membrane</keyword>
<dbReference type="Proteomes" id="UP001291623">
    <property type="component" value="Unassembled WGS sequence"/>
</dbReference>
<comment type="caution">
    <text evidence="19">The sequence shown here is derived from an EMBL/GenBank/DDBJ whole genome shotgun (WGS) entry which is preliminary data.</text>
</comment>
<evidence type="ECO:0000256" key="9">
    <source>
        <dbReference type="ARBA" id="ARBA00022771"/>
    </source>
</evidence>
<keyword evidence="9 15" id="KW-0863">Zinc-finger</keyword>
<dbReference type="EC" id="2.3.2.27" evidence="4"/>
<evidence type="ECO:0000256" key="12">
    <source>
        <dbReference type="ARBA" id="ARBA00022989"/>
    </source>
</evidence>
<dbReference type="Gene3D" id="3.30.40.10">
    <property type="entry name" value="Zinc/RING finger domain, C3HC4 (zinc finger)"/>
    <property type="match status" value="1"/>
</dbReference>
<keyword evidence="7" id="KW-0479">Metal-binding</keyword>
<dbReference type="PANTHER" id="PTHR46539">
    <property type="entry name" value="E3 UBIQUITIN-PROTEIN LIGASE ATL42"/>
    <property type="match status" value="1"/>
</dbReference>
<evidence type="ECO:0000256" key="14">
    <source>
        <dbReference type="ARBA" id="ARBA00024209"/>
    </source>
</evidence>
<evidence type="ECO:0000256" key="5">
    <source>
        <dbReference type="ARBA" id="ARBA00022679"/>
    </source>
</evidence>
<evidence type="ECO:0000256" key="2">
    <source>
        <dbReference type="ARBA" id="ARBA00004167"/>
    </source>
</evidence>
<accession>A0AAE1SFP5</accession>
<dbReference type="Pfam" id="PF13639">
    <property type="entry name" value="zf-RING_2"/>
    <property type="match status" value="1"/>
</dbReference>
<evidence type="ECO:0000256" key="10">
    <source>
        <dbReference type="ARBA" id="ARBA00022786"/>
    </source>
</evidence>
<keyword evidence="8" id="KW-0732">Signal</keyword>
<evidence type="ECO:0000259" key="18">
    <source>
        <dbReference type="PROSITE" id="PS50089"/>
    </source>
</evidence>
<dbReference type="EMBL" id="JAVYJV010000005">
    <property type="protein sequence ID" value="KAK4369899.1"/>
    <property type="molecule type" value="Genomic_DNA"/>
</dbReference>
<dbReference type="InterPro" id="IPR013083">
    <property type="entry name" value="Znf_RING/FYVE/PHD"/>
</dbReference>
<dbReference type="InterPro" id="IPR001841">
    <property type="entry name" value="Znf_RING"/>
</dbReference>
<keyword evidence="10" id="KW-0833">Ubl conjugation pathway</keyword>
<dbReference type="AlphaFoldDB" id="A0AAE1SFP5"/>
<dbReference type="GO" id="GO:0016020">
    <property type="term" value="C:membrane"/>
    <property type="evidence" value="ECO:0007669"/>
    <property type="project" value="UniProtKB-SubCell"/>
</dbReference>
<evidence type="ECO:0000256" key="4">
    <source>
        <dbReference type="ARBA" id="ARBA00012483"/>
    </source>
</evidence>
<feature type="region of interest" description="Disordered" evidence="16">
    <location>
        <begin position="192"/>
        <end position="248"/>
    </location>
</feature>
<keyword evidence="20" id="KW-1185">Reference proteome</keyword>
<keyword evidence="5" id="KW-0808">Transferase</keyword>
<dbReference type="CDD" id="cd16461">
    <property type="entry name" value="RING-H2_EL5-like"/>
    <property type="match status" value="1"/>
</dbReference>
<evidence type="ECO:0000256" key="11">
    <source>
        <dbReference type="ARBA" id="ARBA00022833"/>
    </source>
</evidence>
<evidence type="ECO:0000256" key="6">
    <source>
        <dbReference type="ARBA" id="ARBA00022692"/>
    </source>
</evidence>
<dbReference type="SUPFAM" id="SSF57850">
    <property type="entry name" value="RING/U-box"/>
    <property type="match status" value="1"/>
</dbReference>
<reference evidence="19" key="1">
    <citation type="submission" date="2023-12" db="EMBL/GenBank/DDBJ databases">
        <title>Genome assembly of Anisodus tanguticus.</title>
        <authorList>
            <person name="Wang Y.-J."/>
        </authorList>
    </citation>
    <scope>NUCLEOTIDE SEQUENCE</scope>
    <source>
        <strain evidence="19">KB-2021</strain>
        <tissue evidence="19">Leaf</tissue>
    </source>
</reference>
<dbReference type="PROSITE" id="PS50089">
    <property type="entry name" value="ZF_RING_2"/>
    <property type="match status" value="1"/>
</dbReference>
<evidence type="ECO:0000256" key="17">
    <source>
        <dbReference type="SAM" id="Phobius"/>
    </source>
</evidence>
<keyword evidence="12 17" id="KW-1133">Transmembrane helix</keyword>
<organism evidence="19 20">
    <name type="scientific">Anisodus tanguticus</name>
    <dbReference type="NCBI Taxonomy" id="243964"/>
    <lineage>
        <taxon>Eukaryota</taxon>
        <taxon>Viridiplantae</taxon>
        <taxon>Streptophyta</taxon>
        <taxon>Embryophyta</taxon>
        <taxon>Tracheophyta</taxon>
        <taxon>Spermatophyta</taxon>
        <taxon>Magnoliopsida</taxon>
        <taxon>eudicotyledons</taxon>
        <taxon>Gunneridae</taxon>
        <taxon>Pentapetalae</taxon>
        <taxon>asterids</taxon>
        <taxon>lamiids</taxon>
        <taxon>Solanales</taxon>
        <taxon>Solanaceae</taxon>
        <taxon>Solanoideae</taxon>
        <taxon>Hyoscyameae</taxon>
        <taxon>Anisodus</taxon>
    </lineage>
</organism>
<sequence>MSIFNVDFLLLFFLIIFLITSITTSYAQIVQTPYSSTPLLTYPPPPLPYRSRKSPFRPSIAIVIGVLTTIFSITFLLLLYAKHCKRGPFGTTTTTTTAVPLRSSSFRKNSGIDRTVIESLPVFRFGSLRGPKADGLECAVCLNKFEPSEILRLLPKCKHAFHVECVDTWLDAHSTCPLCRYKVDPEDILLISHENNNNNNNNNGPQLDRKSNSKSNSISSVSSSPVKEKQRIHSSSSGRHSSAGERGTGTLQIIVETPKMEEQQTSTFLNKRMSLDSWNFYRKKCKSTNSTLTPARCTKHPVLTGSSEESPTNSTLLTRKDGMLLTKKEVVVQGAEERRLEHRIIISGEEPVASGATSASGAQYRWSDVEACDMLYLRSEMILSESRRSSGSMKRTGEIVGSSGRRVINERSVSDMTGMSRFRSNNNEEERKRQKNGAVNRWLAWISQSQKNKNLPVSVTVPASSSTNSATFVEASLS</sequence>
<dbReference type="PANTHER" id="PTHR46539:SF2">
    <property type="entry name" value="RING-H2 FINGER PROTEIN ATL43"/>
    <property type="match status" value="1"/>
</dbReference>
<feature type="domain" description="RING-type" evidence="18">
    <location>
        <begin position="138"/>
        <end position="180"/>
    </location>
</feature>
<protein>
    <recommendedName>
        <fullName evidence="4">RING-type E3 ubiquitin transferase</fullName>
        <ecNumber evidence="4">2.3.2.27</ecNumber>
    </recommendedName>
</protein>
<keyword evidence="11" id="KW-0862">Zinc</keyword>
<comment type="similarity">
    <text evidence="14">Belongs to the RING-type zinc finger family. ATL subfamily.</text>
</comment>
<dbReference type="FunFam" id="3.30.40.10:FF:000285">
    <property type="entry name" value="RING-H2 finger protein ATL43"/>
    <property type="match status" value="1"/>
</dbReference>
<evidence type="ECO:0000256" key="1">
    <source>
        <dbReference type="ARBA" id="ARBA00000900"/>
    </source>
</evidence>
<comment type="subcellular location">
    <subcellularLocation>
        <location evidence="2">Membrane</location>
        <topology evidence="2">Single-pass membrane protein</topology>
    </subcellularLocation>
</comment>